<dbReference type="GeneID" id="5028518"/>
<dbReference type="InParanoid" id="A0CX19"/>
<gene>
    <name evidence="4" type="ORF">GSPATT00001539001</name>
</gene>
<dbReference type="OMA" id="HHVMQES"/>
<feature type="coiled-coil region" evidence="1">
    <location>
        <begin position="120"/>
        <end position="147"/>
    </location>
</feature>
<dbReference type="FunCoup" id="A0CX19">
    <property type="interactions" value="126"/>
</dbReference>
<sequence length="198" mass="23186">MLLQFLLLITEVQSISLKFKIPPGHQQCIKDNVAQNTLIYGQYESSTLLYIFTLNVINQQEIENTIIEYSSQAVSQFHHVMQESGEISMCFEVDDYSDIATFHLFYESGAEIYDQDQLPKKQHVQNINETLEQMEQLQQEISREQLLIVDREHIRKISFVDFQQQIVEFTAITLSILIIVAVLQAIYIRRYAKYKKLS</sequence>
<evidence type="ECO:0000313" key="4">
    <source>
        <dbReference type="EMBL" id="CAK75336.1"/>
    </source>
</evidence>
<keyword evidence="2" id="KW-0812">Transmembrane</keyword>
<dbReference type="GO" id="GO:0005783">
    <property type="term" value="C:endoplasmic reticulum"/>
    <property type="evidence" value="ECO:0000318"/>
    <property type="project" value="GO_Central"/>
</dbReference>
<keyword evidence="1" id="KW-0175">Coiled coil</keyword>
<reference evidence="4 5" key="1">
    <citation type="journal article" date="2006" name="Nature">
        <title>Global trends of whole-genome duplications revealed by the ciliate Paramecium tetraurelia.</title>
        <authorList>
            <consortium name="Genoscope"/>
            <person name="Aury J.-M."/>
            <person name="Jaillon O."/>
            <person name="Duret L."/>
            <person name="Noel B."/>
            <person name="Jubin C."/>
            <person name="Porcel B.M."/>
            <person name="Segurens B."/>
            <person name="Daubin V."/>
            <person name="Anthouard V."/>
            <person name="Aiach N."/>
            <person name="Arnaiz O."/>
            <person name="Billaut A."/>
            <person name="Beisson J."/>
            <person name="Blanc I."/>
            <person name="Bouhouche K."/>
            <person name="Camara F."/>
            <person name="Duharcourt S."/>
            <person name="Guigo R."/>
            <person name="Gogendeau D."/>
            <person name="Katinka M."/>
            <person name="Keller A.-M."/>
            <person name="Kissmehl R."/>
            <person name="Klotz C."/>
            <person name="Koll F."/>
            <person name="Le Moue A."/>
            <person name="Lepere C."/>
            <person name="Malinsky S."/>
            <person name="Nowacki M."/>
            <person name="Nowak J.K."/>
            <person name="Plattner H."/>
            <person name="Poulain J."/>
            <person name="Ruiz F."/>
            <person name="Serrano V."/>
            <person name="Zagulski M."/>
            <person name="Dessen P."/>
            <person name="Betermier M."/>
            <person name="Weissenbach J."/>
            <person name="Scarpelli C."/>
            <person name="Schachter V."/>
            <person name="Sperling L."/>
            <person name="Meyer E."/>
            <person name="Cohen J."/>
            <person name="Wincker P."/>
        </authorList>
    </citation>
    <scope>NUCLEOTIDE SEQUENCE [LARGE SCALE GENOMIC DNA]</scope>
    <source>
        <strain evidence="4 5">Stock d4-2</strain>
    </source>
</reference>
<protein>
    <recommendedName>
        <fullName evidence="3">GOLD domain-containing protein</fullName>
    </recommendedName>
</protein>
<accession>A0CX19</accession>
<keyword evidence="2" id="KW-1133">Transmembrane helix</keyword>
<dbReference type="STRING" id="5888.A0CX19"/>
<dbReference type="GO" id="GO:0006888">
    <property type="term" value="P:endoplasmic reticulum to Golgi vesicle-mediated transport"/>
    <property type="evidence" value="ECO:0000318"/>
    <property type="project" value="GO_Central"/>
</dbReference>
<dbReference type="KEGG" id="ptm:GSPATT00001539001"/>
<dbReference type="GO" id="GO:0005794">
    <property type="term" value="C:Golgi apparatus"/>
    <property type="evidence" value="ECO:0000318"/>
    <property type="project" value="GO_Central"/>
</dbReference>
<feature type="transmembrane region" description="Helical" evidence="2">
    <location>
        <begin position="166"/>
        <end position="188"/>
    </location>
</feature>
<dbReference type="Proteomes" id="UP000000600">
    <property type="component" value="Unassembled WGS sequence"/>
</dbReference>
<dbReference type="SMART" id="SM01190">
    <property type="entry name" value="EMP24_GP25L"/>
    <property type="match status" value="1"/>
</dbReference>
<name>A0CX19_PARTE</name>
<dbReference type="GO" id="GO:0005793">
    <property type="term" value="C:endoplasmic reticulum-Golgi intermediate compartment"/>
    <property type="evidence" value="ECO:0000318"/>
    <property type="project" value="GO_Central"/>
</dbReference>
<organism evidence="4 5">
    <name type="scientific">Paramecium tetraurelia</name>
    <dbReference type="NCBI Taxonomy" id="5888"/>
    <lineage>
        <taxon>Eukaryota</taxon>
        <taxon>Sar</taxon>
        <taxon>Alveolata</taxon>
        <taxon>Ciliophora</taxon>
        <taxon>Intramacronucleata</taxon>
        <taxon>Oligohymenophorea</taxon>
        <taxon>Peniculida</taxon>
        <taxon>Parameciidae</taxon>
        <taxon>Paramecium</taxon>
    </lineage>
</organism>
<dbReference type="GO" id="GO:0006886">
    <property type="term" value="P:intracellular protein transport"/>
    <property type="evidence" value="ECO:0000318"/>
    <property type="project" value="GO_Central"/>
</dbReference>
<dbReference type="GO" id="GO:0007030">
    <property type="term" value="P:Golgi organization"/>
    <property type="evidence" value="ECO:0000318"/>
    <property type="project" value="GO_Central"/>
</dbReference>
<keyword evidence="2" id="KW-0472">Membrane</keyword>
<evidence type="ECO:0000256" key="2">
    <source>
        <dbReference type="SAM" id="Phobius"/>
    </source>
</evidence>
<dbReference type="OrthoDB" id="314937at2759"/>
<keyword evidence="5" id="KW-1185">Reference proteome</keyword>
<feature type="domain" description="GOLD" evidence="3">
    <location>
        <begin position="16"/>
        <end position="193"/>
    </location>
</feature>
<evidence type="ECO:0000259" key="3">
    <source>
        <dbReference type="SMART" id="SM01190"/>
    </source>
</evidence>
<dbReference type="AlphaFoldDB" id="A0CX19"/>
<dbReference type="Pfam" id="PF01105">
    <property type="entry name" value="EMP24_GP25L"/>
    <property type="match status" value="1"/>
</dbReference>
<dbReference type="EMBL" id="CT868207">
    <property type="protein sequence ID" value="CAK75336.1"/>
    <property type="molecule type" value="Genomic_DNA"/>
</dbReference>
<proteinExistence type="predicted"/>
<dbReference type="HOGENOM" id="CLU_1380479_0_0_1"/>
<dbReference type="RefSeq" id="XP_001442733.1">
    <property type="nucleotide sequence ID" value="XM_001442696.1"/>
</dbReference>
<evidence type="ECO:0000313" key="5">
    <source>
        <dbReference type="Proteomes" id="UP000000600"/>
    </source>
</evidence>
<evidence type="ECO:0000256" key="1">
    <source>
        <dbReference type="SAM" id="Coils"/>
    </source>
</evidence>
<dbReference type="InterPro" id="IPR009038">
    <property type="entry name" value="GOLD_dom"/>
</dbReference>
<dbReference type="GO" id="GO:0030134">
    <property type="term" value="C:COPII-coated ER to Golgi transport vesicle"/>
    <property type="evidence" value="ECO:0000318"/>
    <property type="project" value="GO_Central"/>
</dbReference>